<comment type="caution">
    <text evidence="1">The sequence shown here is derived from an EMBL/GenBank/DDBJ whole genome shotgun (WGS) entry which is preliminary data.</text>
</comment>
<evidence type="ECO:0000313" key="2">
    <source>
        <dbReference type="Proteomes" id="UP001289645"/>
    </source>
</evidence>
<evidence type="ECO:0000313" key="1">
    <source>
        <dbReference type="EMBL" id="MDZ5086621.1"/>
    </source>
</evidence>
<organism evidence="1 2">
    <name type="scientific">Mycolicibacterium parafortuitum</name>
    <name type="common">Mycobacterium parafortuitum</name>
    <dbReference type="NCBI Taxonomy" id="39692"/>
    <lineage>
        <taxon>Bacteria</taxon>
        <taxon>Bacillati</taxon>
        <taxon>Actinomycetota</taxon>
        <taxon>Actinomycetes</taxon>
        <taxon>Mycobacteriales</taxon>
        <taxon>Mycobacteriaceae</taxon>
        <taxon>Mycolicibacterium</taxon>
    </lineage>
</organism>
<name>A0ACC6MI38_MYCPF</name>
<protein>
    <submittedName>
        <fullName evidence="1">PA-phosphatase</fullName>
    </submittedName>
</protein>
<dbReference type="Proteomes" id="UP001289645">
    <property type="component" value="Unassembled WGS sequence"/>
</dbReference>
<reference evidence="1 2" key="1">
    <citation type="journal article" date="2021" name="Chemosphere">
        <title>Bioballs carrying a syntrophic Rhodococcus and Mycolicibacterium consortium for simultaneous sorption and biodegradation of fuel oil in contaminated freshwater.</title>
        <authorList>
            <person name="Naloka K."/>
            <person name="Polrit D."/>
            <person name="Muangchinda C."/>
            <person name="Thoetkiattikul H."/>
            <person name="Pinyakong O."/>
        </authorList>
    </citation>
    <scope>NUCLEOTIDE SEQUENCE [LARGE SCALE GENOMIC DNA]</scope>
    <source>
        <strain evidence="1 2">J101</strain>
    </source>
</reference>
<accession>A0ACC6MI38</accession>
<dbReference type="EMBL" id="JAOXLN010000014">
    <property type="protein sequence ID" value="MDZ5086621.1"/>
    <property type="molecule type" value="Genomic_DNA"/>
</dbReference>
<proteinExistence type="predicted"/>
<keyword evidence="2" id="KW-1185">Reference proteome</keyword>
<gene>
    <name evidence="1" type="ORF">OHX15_14630</name>
</gene>
<sequence>MIRWWPALGLAGVVLLGLAVGDGTTALDEWFQRLGRQHPALGYLLVFTDARVTLGLGVCVLLIALYRRRWRLAAVVAVAPLLAVLSARIAKRLFGRYKDDALAYPSGHTTVAVVVLGMAVLVAGAATWTVIAATVAVALGVVGQGVTYHFFTDAVGAVLLGTALVSVLAVLAERGPDRPPTKLDGCQPGCDVDHSGR</sequence>